<sequence>MAIDGLLREERYCEALRASFAILAIDPWSIEAILGTARSLIGLGEYEHACATLSTGMEATDSSSHEMVELLAVAEQLKAQSTTGDFDQPLRAYFSSAAFRTESARAGGVSDGAFVFSEIPVPPMAEFLGEFQCAPSTLHGRGLFATKDLEAGDLIFATKPIAIARGGASLKQAVLEKAKMPRVAELLQYLPGGNSAAASLPVSLLHPSGNLEDYLDDDDGHEEAAGLERVVDAYMAAGHKSVCPDNVLWPLLTLINHSCIPSVTLRVVGTTLFCRAARDLKAGEELLVSYYGGSLKSRLTSLIWPSRPEDIIVCKCRKCELETKIPVLYPYPGFGKWIQRDDVERMCLMEEFVLHNDFSSEDKQVVRSGFARHYYTGGRPCVYVRVPTAEVVMEAVLRYGCTGGFNSCLGLQSRLLRHATDKAAARELLLQSCITHFGQALARELLVRVEYGLGHF</sequence>
<evidence type="ECO:0000313" key="3">
    <source>
        <dbReference type="Proteomes" id="UP000001514"/>
    </source>
</evidence>
<dbReference type="Gene3D" id="2.170.270.10">
    <property type="entry name" value="SET domain"/>
    <property type="match status" value="1"/>
</dbReference>
<dbReference type="Gramene" id="EFJ23268">
    <property type="protein sequence ID" value="EFJ23268"/>
    <property type="gene ID" value="SELMODRAFT_415877"/>
</dbReference>
<dbReference type="InterPro" id="IPR046341">
    <property type="entry name" value="SET_dom_sf"/>
</dbReference>
<reference evidence="2 3" key="1">
    <citation type="journal article" date="2011" name="Science">
        <title>The Selaginella genome identifies genetic changes associated with the evolution of vascular plants.</title>
        <authorList>
            <person name="Banks J.A."/>
            <person name="Nishiyama T."/>
            <person name="Hasebe M."/>
            <person name="Bowman J.L."/>
            <person name="Gribskov M."/>
            <person name="dePamphilis C."/>
            <person name="Albert V.A."/>
            <person name="Aono N."/>
            <person name="Aoyama T."/>
            <person name="Ambrose B.A."/>
            <person name="Ashton N.W."/>
            <person name="Axtell M.J."/>
            <person name="Barker E."/>
            <person name="Barker M.S."/>
            <person name="Bennetzen J.L."/>
            <person name="Bonawitz N.D."/>
            <person name="Chapple C."/>
            <person name="Cheng C."/>
            <person name="Correa L.G."/>
            <person name="Dacre M."/>
            <person name="DeBarry J."/>
            <person name="Dreyer I."/>
            <person name="Elias M."/>
            <person name="Engstrom E.M."/>
            <person name="Estelle M."/>
            <person name="Feng L."/>
            <person name="Finet C."/>
            <person name="Floyd S.K."/>
            <person name="Frommer W.B."/>
            <person name="Fujita T."/>
            <person name="Gramzow L."/>
            <person name="Gutensohn M."/>
            <person name="Harholt J."/>
            <person name="Hattori M."/>
            <person name="Heyl A."/>
            <person name="Hirai T."/>
            <person name="Hiwatashi Y."/>
            <person name="Ishikawa M."/>
            <person name="Iwata M."/>
            <person name="Karol K.G."/>
            <person name="Koehler B."/>
            <person name="Kolukisaoglu U."/>
            <person name="Kubo M."/>
            <person name="Kurata T."/>
            <person name="Lalonde S."/>
            <person name="Li K."/>
            <person name="Li Y."/>
            <person name="Litt A."/>
            <person name="Lyons E."/>
            <person name="Manning G."/>
            <person name="Maruyama T."/>
            <person name="Michael T.P."/>
            <person name="Mikami K."/>
            <person name="Miyazaki S."/>
            <person name="Morinaga S."/>
            <person name="Murata T."/>
            <person name="Mueller-Roeber B."/>
            <person name="Nelson D.R."/>
            <person name="Obara M."/>
            <person name="Oguri Y."/>
            <person name="Olmstead R.G."/>
            <person name="Onodera N."/>
            <person name="Petersen B.L."/>
            <person name="Pils B."/>
            <person name="Prigge M."/>
            <person name="Rensing S.A."/>
            <person name="Riano-Pachon D.M."/>
            <person name="Roberts A.W."/>
            <person name="Sato Y."/>
            <person name="Scheller H.V."/>
            <person name="Schulz B."/>
            <person name="Schulz C."/>
            <person name="Shakirov E.V."/>
            <person name="Shibagaki N."/>
            <person name="Shinohara N."/>
            <person name="Shippen D.E."/>
            <person name="Soerensen I."/>
            <person name="Sotooka R."/>
            <person name="Sugimoto N."/>
            <person name="Sugita M."/>
            <person name="Sumikawa N."/>
            <person name="Tanurdzic M."/>
            <person name="Theissen G."/>
            <person name="Ulvskov P."/>
            <person name="Wakazuki S."/>
            <person name="Weng J.K."/>
            <person name="Willats W.W."/>
            <person name="Wipf D."/>
            <person name="Wolf P.G."/>
            <person name="Yang L."/>
            <person name="Zimmer A.D."/>
            <person name="Zhu Q."/>
            <person name="Mitros T."/>
            <person name="Hellsten U."/>
            <person name="Loque D."/>
            <person name="Otillar R."/>
            <person name="Salamov A."/>
            <person name="Schmutz J."/>
            <person name="Shapiro H."/>
            <person name="Lindquist E."/>
            <person name="Lucas S."/>
            <person name="Rokhsar D."/>
            <person name="Grigoriev I.V."/>
        </authorList>
    </citation>
    <scope>NUCLEOTIDE SEQUENCE [LARGE SCALE GENOMIC DNA]</scope>
</reference>
<dbReference type="PANTHER" id="PTHR47643:SF2">
    <property type="entry name" value="TPR DOMAIN PROTEIN (AFU_ORTHOLOGUE AFUA_5G12710)"/>
    <property type="match status" value="1"/>
</dbReference>
<dbReference type="STRING" id="88036.D8RXI7"/>
<proteinExistence type="predicted"/>
<dbReference type="InParanoid" id="D8RXI7"/>
<dbReference type="PROSITE" id="PS50280">
    <property type="entry name" value="SET"/>
    <property type="match status" value="1"/>
</dbReference>
<evidence type="ECO:0000313" key="2">
    <source>
        <dbReference type="EMBL" id="EFJ23268.1"/>
    </source>
</evidence>
<accession>D8RXI7</accession>
<dbReference type="EMBL" id="GL377593">
    <property type="protein sequence ID" value="EFJ23268.1"/>
    <property type="molecule type" value="Genomic_DNA"/>
</dbReference>
<name>D8RXI7_SELML</name>
<feature type="domain" description="SET" evidence="1">
    <location>
        <begin position="129"/>
        <end position="291"/>
    </location>
</feature>
<protein>
    <recommendedName>
        <fullName evidence="1">SET domain-containing protein</fullName>
    </recommendedName>
</protein>
<dbReference type="InterPro" id="IPR053209">
    <property type="entry name" value="Gramillin-biosynth_MTr"/>
</dbReference>
<evidence type="ECO:0000259" key="1">
    <source>
        <dbReference type="PROSITE" id="PS50280"/>
    </source>
</evidence>
<dbReference type="HOGENOM" id="CLU_032265_0_0_1"/>
<dbReference type="KEGG" id="smo:SELMODRAFT_415877"/>
<keyword evidence="3" id="KW-1185">Reference proteome</keyword>
<dbReference type="Proteomes" id="UP000001514">
    <property type="component" value="Unassembled WGS sequence"/>
</dbReference>
<dbReference type="AlphaFoldDB" id="D8RXI7"/>
<dbReference type="Pfam" id="PF00856">
    <property type="entry name" value="SET"/>
    <property type="match status" value="1"/>
</dbReference>
<gene>
    <name evidence="2" type="ORF">SELMODRAFT_415877</name>
</gene>
<dbReference type="eggNOG" id="KOG2084">
    <property type="taxonomic scope" value="Eukaryota"/>
</dbReference>
<dbReference type="SMART" id="SM00317">
    <property type="entry name" value="SET"/>
    <property type="match status" value="1"/>
</dbReference>
<dbReference type="PANTHER" id="PTHR47643">
    <property type="entry name" value="TPR DOMAIN PROTEIN (AFU_ORTHOLOGUE AFUA_5G12710)"/>
    <property type="match status" value="1"/>
</dbReference>
<dbReference type="SUPFAM" id="SSF82199">
    <property type="entry name" value="SET domain"/>
    <property type="match status" value="1"/>
</dbReference>
<organism evidence="3">
    <name type="scientific">Selaginella moellendorffii</name>
    <name type="common">Spikemoss</name>
    <dbReference type="NCBI Taxonomy" id="88036"/>
    <lineage>
        <taxon>Eukaryota</taxon>
        <taxon>Viridiplantae</taxon>
        <taxon>Streptophyta</taxon>
        <taxon>Embryophyta</taxon>
        <taxon>Tracheophyta</taxon>
        <taxon>Lycopodiopsida</taxon>
        <taxon>Selaginellales</taxon>
        <taxon>Selaginellaceae</taxon>
        <taxon>Selaginella</taxon>
    </lineage>
</organism>
<dbReference type="InterPro" id="IPR001214">
    <property type="entry name" value="SET_dom"/>
</dbReference>